<evidence type="ECO:0000313" key="4">
    <source>
        <dbReference type="Proteomes" id="UP001310890"/>
    </source>
</evidence>
<sequence>MASKPRHEYDTIIIGAGISGLACASRLYEHNYYKQKGKLLVLEARDRIGGRIAAVDVLGNRLDTGANWIHGVGTDEKPNPLVSILPHKRYRELSGTVVFGRKTGRAGGDGGAGCDTRETPDGWVKVRHVEPESTNSDQAGDLIVPSEVAGPLSGALWQMLGSLHETAIRTSPKKAKATTMLDAVVHDPGRKEMYATIPKAHHGSLDGMPQTIEGIEAAPLVAQSAEHLEDQPSMSLAEYALDDFEGDQVFLQDGYTAVVHEVARQIATDGIIQTGIKVEQIRWDEDPIRVVTDSGIFTAKQLVCSLPLGVLKHEQKTTNVSNPLFLPRLPEAKTKAMSSLGYGTLDKIFMVYDNPWWNHGPYLDILKKGLVGSTTVAAQTNSDGDIEGLDTLTGFTDELSGIA</sequence>
<comment type="caution">
    <text evidence="3">The sequence shown here is derived from an EMBL/GenBank/DDBJ whole genome shotgun (WGS) entry which is preliminary data.</text>
</comment>
<dbReference type="InterPro" id="IPR036188">
    <property type="entry name" value="FAD/NAD-bd_sf"/>
</dbReference>
<dbReference type="Gene3D" id="3.90.660.10">
    <property type="match status" value="1"/>
</dbReference>
<gene>
    <name evidence="3" type="ORF">LTR62_001495</name>
</gene>
<dbReference type="AlphaFoldDB" id="A0AAN7TSM1"/>
<name>A0AAN7TSM1_9PEZI</name>
<dbReference type="Gene3D" id="3.50.50.60">
    <property type="entry name" value="FAD/NAD(P)-binding domain"/>
    <property type="match status" value="2"/>
</dbReference>
<protein>
    <recommendedName>
        <fullName evidence="2">Amine oxidase domain-containing protein</fullName>
    </recommendedName>
</protein>
<dbReference type="SUPFAM" id="SSF51905">
    <property type="entry name" value="FAD/NAD(P)-binding domain"/>
    <property type="match status" value="1"/>
</dbReference>
<dbReference type="InterPro" id="IPR002937">
    <property type="entry name" value="Amino_oxidase"/>
</dbReference>
<organism evidence="3 4">
    <name type="scientific">Meristemomyces frigidus</name>
    <dbReference type="NCBI Taxonomy" id="1508187"/>
    <lineage>
        <taxon>Eukaryota</taxon>
        <taxon>Fungi</taxon>
        <taxon>Dikarya</taxon>
        <taxon>Ascomycota</taxon>
        <taxon>Pezizomycotina</taxon>
        <taxon>Dothideomycetes</taxon>
        <taxon>Dothideomycetidae</taxon>
        <taxon>Mycosphaerellales</taxon>
        <taxon>Teratosphaeriaceae</taxon>
        <taxon>Meristemomyces</taxon>
    </lineage>
</organism>
<dbReference type="GO" id="GO:0016491">
    <property type="term" value="F:oxidoreductase activity"/>
    <property type="evidence" value="ECO:0007669"/>
    <property type="project" value="InterPro"/>
</dbReference>
<proteinExistence type="predicted"/>
<reference evidence="3" key="1">
    <citation type="submission" date="2023-08" db="EMBL/GenBank/DDBJ databases">
        <title>Black Yeasts Isolated from many extreme environments.</title>
        <authorList>
            <person name="Coleine C."/>
            <person name="Stajich J.E."/>
            <person name="Selbmann L."/>
        </authorList>
    </citation>
    <scope>NUCLEOTIDE SEQUENCE</scope>
    <source>
        <strain evidence="3">CCFEE 5401</strain>
    </source>
</reference>
<dbReference type="PANTHER" id="PTHR10742">
    <property type="entry name" value="FLAVIN MONOAMINE OXIDASE"/>
    <property type="match status" value="1"/>
</dbReference>
<feature type="domain" description="Amine oxidase" evidence="2">
    <location>
        <begin position="238"/>
        <end position="364"/>
    </location>
</feature>
<dbReference type="Pfam" id="PF13450">
    <property type="entry name" value="NAD_binding_8"/>
    <property type="match status" value="1"/>
</dbReference>
<feature type="region of interest" description="Disordered" evidence="1">
    <location>
        <begin position="101"/>
        <end position="120"/>
    </location>
</feature>
<evidence type="ECO:0000259" key="2">
    <source>
        <dbReference type="Pfam" id="PF01593"/>
    </source>
</evidence>
<dbReference type="PANTHER" id="PTHR10742:SF410">
    <property type="entry name" value="LYSINE-SPECIFIC HISTONE DEMETHYLASE 2"/>
    <property type="match status" value="1"/>
</dbReference>
<evidence type="ECO:0000256" key="1">
    <source>
        <dbReference type="SAM" id="MobiDB-lite"/>
    </source>
</evidence>
<dbReference type="Proteomes" id="UP001310890">
    <property type="component" value="Unassembled WGS sequence"/>
</dbReference>
<dbReference type="Pfam" id="PF01593">
    <property type="entry name" value="Amino_oxidase"/>
    <property type="match status" value="1"/>
</dbReference>
<dbReference type="InterPro" id="IPR050281">
    <property type="entry name" value="Flavin_monoamine_oxidase"/>
</dbReference>
<dbReference type="EMBL" id="JAVRRL010000013">
    <property type="protein sequence ID" value="KAK5115295.1"/>
    <property type="molecule type" value="Genomic_DNA"/>
</dbReference>
<dbReference type="PROSITE" id="PS51257">
    <property type="entry name" value="PROKAR_LIPOPROTEIN"/>
    <property type="match status" value="1"/>
</dbReference>
<accession>A0AAN7TSM1</accession>
<evidence type="ECO:0000313" key="3">
    <source>
        <dbReference type="EMBL" id="KAK5115295.1"/>
    </source>
</evidence>